<organism evidence="3 4">
    <name type="scientific">Ruminiclostridium hungatei</name>
    <name type="common">Clostridium hungatei</name>
    <dbReference type="NCBI Taxonomy" id="48256"/>
    <lineage>
        <taxon>Bacteria</taxon>
        <taxon>Bacillati</taxon>
        <taxon>Bacillota</taxon>
        <taxon>Clostridia</taxon>
        <taxon>Eubacteriales</taxon>
        <taxon>Oscillospiraceae</taxon>
        <taxon>Ruminiclostridium</taxon>
    </lineage>
</organism>
<dbReference type="OrthoDB" id="9815852at2"/>
<dbReference type="InterPro" id="IPR050807">
    <property type="entry name" value="TransReg_Diox_bact_type"/>
</dbReference>
<comment type="caution">
    <text evidence="3">The sequence shown here is derived from an EMBL/GenBank/DDBJ whole genome shotgun (WGS) entry which is preliminary data.</text>
</comment>
<dbReference type="CDD" id="cd00093">
    <property type="entry name" value="HTH_XRE"/>
    <property type="match status" value="2"/>
</dbReference>
<proteinExistence type="predicted"/>
<gene>
    <name evidence="3" type="ORF">CLHUN_01450</name>
</gene>
<dbReference type="RefSeq" id="WP_080062648.1">
    <property type="nucleotide sequence ID" value="NZ_MZGX01000001.1"/>
</dbReference>
<feature type="domain" description="HTH cro/C1-type" evidence="2">
    <location>
        <begin position="8"/>
        <end position="63"/>
    </location>
</feature>
<dbReference type="Proteomes" id="UP000191554">
    <property type="component" value="Unassembled WGS sequence"/>
</dbReference>
<name>A0A1V4SR08_RUMHU</name>
<dbReference type="GO" id="GO:0005829">
    <property type="term" value="C:cytosol"/>
    <property type="evidence" value="ECO:0007669"/>
    <property type="project" value="TreeGrafter"/>
</dbReference>
<dbReference type="InterPro" id="IPR010982">
    <property type="entry name" value="Lambda_DNA-bd_dom_sf"/>
</dbReference>
<dbReference type="Pfam" id="PF01381">
    <property type="entry name" value="HTH_3"/>
    <property type="match status" value="2"/>
</dbReference>
<sequence length="238" mass="27177">MEIRKNRIKELRESMGISAKTLADSVGSSQPVISKLENGYKNKIDQSLFEKIADFFNVTMDYLLGRNENDIYIKQLFGWTGTLGSYIKKLRVDKKISIEELSIKSGVSREIINIIENDKHDGAIPLEMLKLMASSLGADYREFIVIAGHVTNLDKYTGEASIAYGSSQIEIKIRNQISLFDYEEGENGSLALKNNFVTFATHRSDDWYDELPPEAQAELRNYVDYLKSKYKKKDYSEN</sequence>
<dbReference type="GO" id="GO:0003700">
    <property type="term" value="F:DNA-binding transcription factor activity"/>
    <property type="evidence" value="ECO:0007669"/>
    <property type="project" value="TreeGrafter"/>
</dbReference>
<dbReference type="GO" id="GO:0003677">
    <property type="term" value="F:DNA binding"/>
    <property type="evidence" value="ECO:0007669"/>
    <property type="project" value="UniProtKB-KW"/>
</dbReference>
<dbReference type="PROSITE" id="PS50943">
    <property type="entry name" value="HTH_CROC1"/>
    <property type="match status" value="2"/>
</dbReference>
<evidence type="ECO:0000313" key="4">
    <source>
        <dbReference type="Proteomes" id="UP000191554"/>
    </source>
</evidence>
<dbReference type="STRING" id="48256.CLHUN_01450"/>
<keyword evidence="1" id="KW-0238">DNA-binding</keyword>
<dbReference type="InterPro" id="IPR001387">
    <property type="entry name" value="Cro/C1-type_HTH"/>
</dbReference>
<protein>
    <submittedName>
        <fullName evidence="3">Anaerobic benzoate catabolism transcriptional regulator</fullName>
    </submittedName>
</protein>
<dbReference type="EMBL" id="MZGX01000001">
    <property type="protein sequence ID" value="OPX46329.1"/>
    <property type="molecule type" value="Genomic_DNA"/>
</dbReference>
<evidence type="ECO:0000259" key="2">
    <source>
        <dbReference type="PROSITE" id="PS50943"/>
    </source>
</evidence>
<accession>A0A1V4SR08</accession>
<dbReference type="Gene3D" id="1.10.260.40">
    <property type="entry name" value="lambda repressor-like DNA-binding domains"/>
    <property type="match status" value="2"/>
</dbReference>
<dbReference type="PANTHER" id="PTHR46797:SF24">
    <property type="entry name" value="DNA-BINDING PHAGE PROTEIN"/>
    <property type="match status" value="1"/>
</dbReference>
<dbReference type="PANTHER" id="PTHR46797">
    <property type="entry name" value="HTH-TYPE TRANSCRIPTIONAL REGULATOR"/>
    <property type="match status" value="1"/>
</dbReference>
<reference evidence="3 4" key="1">
    <citation type="submission" date="2017-03" db="EMBL/GenBank/DDBJ databases">
        <title>Genome sequence of Clostridium hungatei DSM 14427.</title>
        <authorList>
            <person name="Poehlein A."/>
            <person name="Daniel R."/>
        </authorList>
    </citation>
    <scope>NUCLEOTIDE SEQUENCE [LARGE SCALE GENOMIC DNA]</scope>
    <source>
        <strain evidence="3 4">DSM 14427</strain>
    </source>
</reference>
<dbReference type="SMART" id="SM00530">
    <property type="entry name" value="HTH_XRE"/>
    <property type="match status" value="2"/>
</dbReference>
<evidence type="ECO:0000313" key="3">
    <source>
        <dbReference type="EMBL" id="OPX46329.1"/>
    </source>
</evidence>
<dbReference type="AlphaFoldDB" id="A0A1V4SR08"/>
<evidence type="ECO:0000256" key="1">
    <source>
        <dbReference type="ARBA" id="ARBA00023125"/>
    </source>
</evidence>
<keyword evidence="4" id="KW-1185">Reference proteome</keyword>
<dbReference type="SUPFAM" id="SSF47413">
    <property type="entry name" value="lambda repressor-like DNA-binding domains"/>
    <property type="match status" value="2"/>
</dbReference>
<feature type="domain" description="HTH cro/C1-type" evidence="2">
    <location>
        <begin position="87"/>
        <end position="143"/>
    </location>
</feature>